<reference evidence="1 2" key="1">
    <citation type="submission" date="2024-09" db="EMBL/GenBank/DDBJ databases">
        <authorList>
            <person name="Sun Q."/>
            <person name="Mori K."/>
        </authorList>
    </citation>
    <scope>NUCLEOTIDE SEQUENCE [LARGE SCALE GENOMIC DNA]</scope>
    <source>
        <strain evidence="1 2">TBRC 4575</strain>
    </source>
</reference>
<dbReference type="InterPro" id="IPR037079">
    <property type="entry name" value="AF2212/PG0164-like_sf"/>
</dbReference>
<dbReference type="RefSeq" id="WP_137645228.1">
    <property type="nucleotide sequence ID" value="NZ_BAABRM010000014.1"/>
</dbReference>
<dbReference type="Pfam" id="PF08922">
    <property type="entry name" value="DUF1905"/>
    <property type="match status" value="1"/>
</dbReference>
<organism evidence="1 2">
    <name type="scientific">Lactiplantibacillus plajomi</name>
    <dbReference type="NCBI Taxonomy" id="1457217"/>
    <lineage>
        <taxon>Bacteria</taxon>
        <taxon>Bacillati</taxon>
        <taxon>Bacillota</taxon>
        <taxon>Bacilli</taxon>
        <taxon>Lactobacillales</taxon>
        <taxon>Lactobacillaceae</taxon>
        <taxon>Lactiplantibacillus</taxon>
    </lineage>
</organism>
<name>A0ABV6K882_9LACO</name>
<dbReference type="InterPro" id="IPR015018">
    <property type="entry name" value="DUF1905"/>
</dbReference>
<dbReference type="EMBL" id="JBHLUK010000068">
    <property type="protein sequence ID" value="MFC0424233.1"/>
    <property type="molecule type" value="Genomic_DNA"/>
</dbReference>
<dbReference type="Proteomes" id="UP001589855">
    <property type="component" value="Unassembled WGS sequence"/>
</dbReference>
<gene>
    <name evidence="1" type="ORF">ACFFGS_08900</name>
</gene>
<evidence type="ECO:0000313" key="2">
    <source>
        <dbReference type="Proteomes" id="UP001589855"/>
    </source>
</evidence>
<proteinExistence type="predicted"/>
<dbReference type="Gene3D" id="2.40.30.100">
    <property type="entry name" value="AF2212/PG0164-like"/>
    <property type="match status" value="1"/>
</dbReference>
<evidence type="ECO:0000313" key="1">
    <source>
        <dbReference type="EMBL" id="MFC0424233.1"/>
    </source>
</evidence>
<comment type="caution">
    <text evidence="1">The sequence shown here is derived from an EMBL/GenBank/DDBJ whole genome shotgun (WGS) entry which is preliminary data.</text>
</comment>
<keyword evidence="2" id="KW-1185">Reference proteome</keyword>
<sequence length="111" mass="12264">MKTYQFSATIQAATVGKGGAYVIFPYDLRQEFGRGRVKVHATFDDQPYDGSIVNMGVHHPDGSIAYILGVRKDIRTALGKTIGDTVSVTVRQREKQKPVGQSRLAFYLSIT</sequence>
<protein>
    <submittedName>
        <fullName evidence="1">DUF1905 domain-containing protein</fullName>
    </submittedName>
</protein>
<accession>A0ABV6K882</accession>
<dbReference type="SUPFAM" id="SSF141694">
    <property type="entry name" value="AF2212/PG0164-like"/>
    <property type="match status" value="1"/>
</dbReference>